<keyword evidence="1" id="KW-0489">Methyltransferase</keyword>
<evidence type="ECO:0000313" key="5">
    <source>
        <dbReference type="Proteomes" id="UP001497497"/>
    </source>
</evidence>
<evidence type="ECO:0000256" key="2">
    <source>
        <dbReference type="ARBA" id="ARBA00022679"/>
    </source>
</evidence>
<evidence type="ECO:0000256" key="1">
    <source>
        <dbReference type="ARBA" id="ARBA00022603"/>
    </source>
</evidence>
<keyword evidence="2" id="KW-0808">Transferase</keyword>
<dbReference type="GO" id="GO:0035498">
    <property type="term" value="P:carnosine metabolic process"/>
    <property type="evidence" value="ECO:0007669"/>
    <property type="project" value="TreeGrafter"/>
</dbReference>
<keyword evidence="5" id="KW-1185">Reference proteome</keyword>
<dbReference type="GO" id="GO:0005829">
    <property type="term" value="C:cytosol"/>
    <property type="evidence" value="ECO:0007669"/>
    <property type="project" value="TreeGrafter"/>
</dbReference>
<evidence type="ECO:0000313" key="4">
    <source>
        <dbReference type="EMBL" id="CAL1548283.1"/>
    </source>
</evidence>
<dbReference type="GO" id="GO:0030735">
    <property type="term" value="F:carnosine N-methyltransferase activity"/>
    <property type="evidence" value="ECO:0007669"/>
    <property type="project" value="TreeGrafter"/>
</dbReference>
<comment type="caution">
    <text evidence="4">The sequence shown here is derived from an EMBL/GenBank/DDBJ whole genome shotgun (WGS) entry which is preliminary data.</text>
</comment>
<dbReference type="PANTHER" id="PTHR12303">
    <property type="entry name" value="CARNOSINE N-METHYLTRANSFERASE"/>
    <property type="match status" value="1"/>
</dbReference>
<dbReference type="Proteomes" id="UP001497497">
    <property type="component" value="Unassembled WGS sequence"/>
</dbReference>
<keyword evidence="3" id="KW-0949">S-adenosyl-L-methionine</keyword>
<proteinExistence type="predicted"/>
<organism evidence="4 5">
    <name type="scientific">Lymnaea stagnalis</name>
    <name type="common">Great pond snail</name>
    <name type="synonym">Helix stagnalis</name>
    <dbReference type="NCBI Taxonomy" id="6523"/>
    <lineage>
        <taxon>Eukaryota</taxon>
        <taxon>Metazoa</taxon>
        <taxon>Spiralia</taxon>
        <taxon>Lophotrochozoa</taxon>
        <taxon>Mollusca</taxon>
        <taxon>Gastropoda</taxon>
        <taxon>Heterobranchia</taxon>
        <taxon>Euthyneura</taxon>
        <taxon>Panpulmonata</taxon>
        <taxon>Hygrophila</taxon>
        <taxon>Lymnaeoidea</taxon>
        <taxon>Lymnaeidae</taxon>
        <taxon>Lymnaea</taxon>
    </lineage>
</organism>
<dbReference type="AlphaFoldDB" id="A0AAV2INS4"/>
<name>A0AAV2INS4_LYMST</name>
<dbReference type="InterPro" id="IPR012901">
    <property type="entry name" value="CARME"/>
</dbReference>
<accession>A0AAV2INS4</accession>
<dbReference type="PANTHER" id="PTHR12303:SF6">
    <property type="entry name" value="CARNOSINE N-METHYLTRANSFERASE"/>
    <property type="match status" value="1"/>
</dbReference>
<sequence length="103" mass="12280">MADGNDLVMLEMEEREEREHFARVINSFKFYKMHSLKRLQLSKVSYNNLSEQHKNRILGYMDNIDTIQTCIVHNYEVIKLILQDCQYMFLNKDECITDGVCIL</sequence>
<dbReference type="GO" id="GO:0005634">
    <property type="term" value="C:nucleus"/>
    <property type="evidence" value="ECO:0007669"/>
    <property type="project" value="TreeGrafter"/>
</dbReference>
<gene>
    <name evidence="4" type="ORF">GSLYS_00021600001</name>
</gene>
<protein>
    <submittedName>
        <fullName evidence="4">Uncharacterized protein</fullName>
    </submittedName>
</protein>
<reference evidence="4 5" key="1">
    <citation type="submission" date="2024-04" db="EMBL/GenBank/DDBJ databases">
        <authorList>
            <consortium name="Genoscope - CEA"/>
            <person name="William W."/>
        </authorList>
    </citation>
    <scope>NUCLEOTIDE SEQUENCE [LARGE SCALE GENOMIC DNA]</scope>
</reference>
<evidence type="ECO:0000256" key="3">
    <source>
        <dbReference type="ARBA" id="ARBA00022691"/>
    </source>
</evidence>
<dbReference type="EMBL" id="CAXITT010001259">
    <property type="protein sequence ID" value="CAL1548283.1"/>
    <property type="molecule type" value="Genomic_DNA"/>
</dbReference>
<dbReference type="GO" id="GO:0032259">
    <property type="term" value="P:methylation"/>
    <property type="evidence" value="ECO:0007669"/>
    <property type="project" value="UniProtKB-KW"/>
</dbReference>